<organism evidence="2 3">
    <name type="scientific">Roseibacillus ishigakijimensis</name>
    <dbReference type="NCBI Taxonomy" id="454146"/>
    <lineage>
        <taxon>Bacteria</taxon>
        <taxon>Pseudomonadati</taxon>
        <taxon>Verrucomicrobiota</taxon>
        <taxon>Verrucomicrobiia</taxon>
        <taxon>Verrucomicrobiales</taxon>
        <taxon>Verrucomicrobiaceae</taxon>
        <taxon>Roseibacillus</taxon>
    </lineage>
</organism>
<dbReference type="RefSeq" id="WP_200393104.1">
    <property type="nucleotide sequence ID" value="NZ_JAENIO010000077.1"/>
</dbReference>
<feature type="region of interest" description="Disordered" evidence="1">
    <location>
        <begin position="195"/>
        <end position="292"/>
    </location>
</feature>
<sequence length="292" mass="31699">MSDLKNLLLGVGAFLFILIAVNSCDNRRSQNLSHSYHEQQPVVNQSVNIITTSEAQDGLDLQAVTALLKTVKDAAGLEARLNSTAEPRINNLDLDENDEIDYVKVDEYQEGKITGFSLSTELAEGDVQELATIEISRDENGQAQVQTQGNPQVYGNGHYYRHYGPSLTDYLIMGYIFSNHRPYSSPYGYNRYPSSYERSKPVSQSAYQSSVGRVDKGGVTRASSAAFPSSEASPNKGRSSDRIKAPLKNPTASQRAFQANNPSRTIRRGGFGSSSSRPSSSASSSSSSSSSS</sequence>
<reference evidence="2" key="1">
    <citation type="submission" date="2021-01" db="EMBL/GenBank/DDBJ databases">
        <title>Modified the classification status of verrucomicrobia.</title>
        <authorList>
            <person name="Feng X."/>
        </authorList>
    </citation>
    <scope>NUCLEOTIDE SEQUENCE</scope>
    <source>
        <strain evidence="2">KCTC 12986</strain>
    </source>
</reference>
<feature type="non-terminal residue" evidence="2">
    <location>
        <position position="292"/>
    </location>
</feature>
<evidence type="ECO:0000256" key="1">
    <source>
        <dbReference type="SAM" id="MobiDB-lite"/>
    </source>
</evidence>
<feature type="compositionally biased region" description="Low complexity" evidence="1">
    <location>
        <begin position="273"/>
        <end position="292"/>
    </location>
</feature>
<dbReference type="Proteomes" id="UP000604083">
    <property type="component" value="Unassembled WGS sequence"/>
</dbReference>
<dbReference type="AlphaFoldDB" id="A0A934VJ12"/>
<comment type="caution">
    <text evidence="2">The sequence shown here is derived from an EMBL/GenBank/DDBJ whole genome shotgun (WGS) entry which is preliminary data.</text>
</comment>
<name>A0A934VJ12_9BACT</name>
<proteinExistence type="predicted"/>
<keyword evidence="3" id="KW-1185">Reference proteome</keyword>
<feature type="compositionally biased region" description="Polar residues" evidence="1">
    <location>
        <begin position="250"/>
        <end position="264"/>
    </location>
</feature>
<evidence type="ECO:0000313" key="2">
    <source>
        <dbReference type="EMBL" id="MBK1835668.1"/>
    </source>
</evidence>
<gene>
    <name evidence="2" type="ORF">JIN78_16510</name>
</gene>
<accession>A0A934VJ12</accession>
<protein>
    <submittedName>
        <fullName evidence="2">Uncharacterized protein</fullName>
    </submittedName>
</protein>
<feature type="compositionally biased region" description="Polar residues" evidence="1">
    <location>
        <begin position="201"/>
        <end position="211"/>
    </location>
</feature>
<feature type="compositionally biased region" description="Low complexity" evidence="1">
    <location>
        <begin position="222"/>
        <end position="234"/>
    </location>
</feature>
<evidence type="ECO:0000313" key="3">
    <source>
        <dbReference type="Proteomes" id="UP000604083"/>
    </source>
</evidence>
<dbReference type="EMBL" id="JAENIO010000077">
    <property type="protein sequence ID" value="MBK1835668.1"/>
    <property type="molecule type" value="Genomic_DNA"/>
</dbReference>